<dbReference type="InParanoid" id="A0A0R2FS09"/>
<evidence type="ECO:0000256" key="2">
    <source>
        <dbReference type="ARBA" id="ARBA00005695"/>
    </source>
</evidence>
<dbReference type="STRING" id="1123500.GCA_000420365_01192"/>
<name>A0A0R2FS09_9LACO</name>
<evidence type="ECO:0000313" key="8">
    <source>
        <dbReference type="EMBL" id="KRN31257.1"/>
    </source>
</evidence>
<evidence type="ECO:0000259" key="7">
    <source>
        <dbReference type="Pfam" id="PF00496"/>
    </source>
</evidence>
<dbReference type="GO" id="GO:1904680">
    <property type="term" value="F:peptide transmembrane transporter activity"/>
    <property type="evidence" value="ECO:0007669"/>
    <property type="project" value="TreeGrafter"/>
</dbReference>
<dbReference type="GO" id="GO:0030288">
    <property type="term" value="C:outer membrane-bounded periplasmic space"/>
    <property type="evidence" value="ECO:0007669"/>
    <property type="project" value="UniProtKB-ARBA"/>
</dbReference>
<sequence>MKKLTKNIALLSAGLATAGALGTVSADAAKYKTIRWSQSDILSSMDPSKTTTNIDFTAITATGDGLYRANQKGDFVLSAADSVEESEDGLTNTFKLKPDLKWSNGDPLTAHDFVYGWQRTNDPKTASQYAYLYSGINNADAIQKGDEKDLSKLGVKALDDQTLQVELEKPMPQLKSILANAPFFPQNEKFVKHAGKKYGTAAKYTLSSGPYKMKKWSGSSDTYTLVKNKNYYDADVVKTPKIKMATVKEQNTGYNLYKSNKLDYTTLSPEQVKKAKNTKAYRTIPEATTAYLQLNEKKVKAFKNTKVRQAFSYAIDRETFADKILTGSATPAKTFTATKLVKDPNTGKDFAKSAAVKGVNTYNLKKAQKLLKQGMKEAGVKKIKVQMLTDDTSGAKRSAQFVQSQYEKLDGVKVTIKTVPFKQRINLSEKRDFDMVVSLWGADYADPSTFLDLYKSDSSFNEGGWKNEEYDQLLDDAANKNVNDPKARFKDLTKAEQILDKEAGLVPLYYRSQAALQRTSIKHMVTNTSGASFDWKWAYKK</sequence>
<feature type="domain" description="Solute-binding protein family 5" evidence="7">
    <location>
        <begin position="78"/>
        <end position="460"/>
    </location>
</feature>
<organism evidence="8 9">
    <name type="scientific">Weissella halotolerans DSM 20190</name>
    <dbReference type="NCBI Taxonomy" id="1123500"/>
    <lineage>
        <taxon>Bacteria</taxon>
        <taxon>Bacillati</taxon>
        <taxon>Bacillota</taxon>
        <taxon>Bacilli</taxon>
        <taxon>Lactobacillales</taxon>
        <taxon>Lactobacillaceae</taxon>
        <taxon>Weissella</taxon>
    </lineage>
</organism>
<dbReference type="CDD" id="cd08504">
    <property type="entry name" value="PBP2_OppA"/>
    <property type="match status" value="1"/>
</dbReference>
<dbReference type="InterPro" id="IPR000914">
    <property type="entry name" value="SBP_5_dom"/>
</dbReference>
<keyword evidence="5" id="KW-0653">Protein transport</keyword>
<comment type="similarity">
    <text evidence="2">Belongs to the bacterial solute-binding protein 5 family.</text>
</comment>
<dbReference type="Pfam" id="PF00496">
    <property type="entry name" value="SBP_bac_5"/>
    <property type="match status" value="1"/>
</dbReference>
<dbReference type="GO" id="GO:0015833">
    <property type="term" value="P:peptide transport"/>
    <property type="evidence" value="ECO:0007669"/>
    <property type="project" value="UniProtKB-KW"/>
</dbReference>
<feature type="signal peptide" evidence="6">
    <location>
        <begin position="1"/>
        <end position="28"/>
    </location>
</feature>
<dbReference type="Proteomes" id="UP000051296">
    <property type="component" value="Unassembled WGS sequence"/>
</dbReference>
<dbReference type="FunFam" id="3.90.76.10:FF:000001">
    <property type="entry name" value="Oligopeptide ABC transporter substrate-binding protein"/>
    <property type="match status" value="1"/>
</dbReference>
<evidence type="ECO:0000256" key="3">
    <source>
        <dbReference type="ARBA" id="ARBA00022448"/>
    </source>
</evidence>
<dbReference type="PANTHER" id="PTHR30290">
    <property type="entry name" value="PERIPLASMIC BINDING COMPONENT OF ABC TRANSPORTER"/>
    <property type="match status" value="1"/>
</dbReference>
<evidence type="ECO:0000256" key="6">
    <source>
        <dbReference type="SAM" id="SignalP"/>
    </source>
</evidence>
<feature type="chain" id="PRO_5006417103" evidence="6">
    <location>
        <begin position="29"/>
        <end position="541"/>
    </location>
</feature>
<evidence type="ECO:0000313" key="9">
    <source>
        <dbReference type="Proteomes" id="UP000051296"/>
    </source>
</evidence>
<dbReference type="PIRSF" id="PIRSF002741">
    <property type="entry name" value="MppA"/>
    <property type="match status" value="1"/>
</dbReference>
<evidence type="ECO:0000256" key="1">
    <source>
        <dbReference type="ARBA" id="ARBA00004196"/>
    </source>
</evidence>
<gene>
    <name evidence="8" type="ORF">IV68_GL001140</name>
</gene>
<keyword evidence="4 6" id="KW-0732">Signal</keyword>
<dbReference type="Gene3D" id="3.40.190.10">
    <property type="entry name" value="Periplasmic binding protein-like II"/>
    <property type="match status" value="1"/>
</dbReference>
<protein>
    <submittedName>
        <fullName evidence="8">ABC-type oligopeptide transport system, periplasmic component</fullName>
    </submittedName>
</protein>
<dbReference type="InterPro" id="IPR039424">
    <property type="entry name" value="SBP_5"/>
</dbReference>
<dbReference type="FunCoup" id="A0A0R2FS09">
    <property type="interactions" value="184"/>
</dbReference>
<dbReference type="InterPro" id="IPR030678">
    <property type="entry name" value="Peptide/Ni-bd"/>
</dbReference>
<dbReference type="eggNOG" id="COG4166">
    <property type="taxonomic scope" value="Bacteria"/>
</dbReference>
<keyword evidence="9" id="KW-1185">Reference proteome</keyword>
<dbReference type="Gene3D" id="3.10.105.10">
    <property type="entry name" value="Dipeptide-binding Protein, Domain 3"/>
    <property type="match status" value="1"/>
</dbReference>
<dbReference type="PANTHER" id="PTHR30290:SF10">
    <property type="entry name" value="PERIPLASMIC OLIGOPEPTIDE-BINDING PROTEIN-RELATED"/>
    <property type="match status" value="1"/>
</dbReference>
<keyword evidence="5" id="KW-0571">Peptide transport</keyword>
<comment type="subcellular location">
    <subcellularLocation>
        <location evidence="1">Cell envelope</location>
    </subcellularLocation>
</comment>
<dbReference type="Gene3D" id="3.90.76.10">
    <property type="entry name" value="Dipeptide-binding Protein, Domain 1"/>
    <property type="match status" value="1"/>
</dbReference>
<comment type="caution">
    <text evidence="8">The sequence shown here is derived from an EMBL/GenBank/DDBJ whole genome shotgun (WGS) entry which is preliminary data.</text>
</comment>
<dbReference type="PATRIC" id="fig|1123500.6.peg.1140"/>
<dbReference type="GO" id="GO:0043190">
    <property type="term" value="C:ATP-binding cassette (ABC) transporter complex"/>
    <property type="evidence" value="ECO:0007669"/>
    <property type="project" value="InterPro"/>
</dbReference>
<evidence type="ECO:0000256" key="5">
    <source>
        <dbReference type="ARBA" id="ARBA00022856"/>
    </source>
</evidence>
<dbReference type="EMBL" id="JQAX01000004">
    <property type="protein sequence ID" value="KRN31257.1"/>
    <property type="molecule type" value="Genomic_DNA"/>
</dbReference>
<keyword evidence="3" id="KW-0813">Transport</keyword>
<dbReference type="OrthoDB" id="403896at2"/>
<dbReference type="RefSeq" id="WP_022791906.1">
    <property type="nucleotide sequence ID" value="NZ_ATUU01000004.1"/>
</dbReference>
<reference evidence="8 9" key="1">
    <citation type="journal article" date="2015" name="Genome Announc.">
        <title>Expanding the biotechnology potential of lactobacilli through comparative genomics of 213 strains and associated genera.</title>
        <authorList>
            <person name="Sun Z."/>
            <person name="Harris H.M."/>
            <person name="McCann A."/>
            <person name="Guo C."/>
            <person name="Argimon S."/>
            <person name="Zhang W."/>
            <person name="Yang X."/>
            <person name="Jeffery I.B."/>
            <person name="Cooney J.C."/>
            <person name="Kagawa T.F."/>
            <person name="Liu W."/>
            <person name="Song Y."/>
            <person name="Salvetti E."/>
            <person name="Wrobel A."/>
            <person name="Rasinkangas P."/>
            <person name="Parkhill J."/>
            <person name="Rea M.C."/>
            <person name="O'Sullivan O."/>
            <person name="Ritari J."/>
            <person name="Douillard F.P."/>
            <person name="Paul Ross R."/>
            <person name="Yang R."/>
            <person name="Briner A.E."/>
            <person name="Felis G.E."/>
            <person name="de Vos W.M."/>
            <person name="Barrangou R."/>
            <person name="Klaenhammer T.R."/>
            <person name="Caufield P.W."/>
            <person name="Cui Y."/>
            <person name="Zhang H."/>
            <person name="O'Toole P.W."/>
        </authorList>
    </citation>
    <scope>NUCLEOTIDE SEQUENCE [LARGE SCALE GENOMIC DNA]</scope>
    <source>
        <strain evidence="8 9">DSM 20190</strain>
    </source>
</reference>
<accession>A0A0R2FS09</accession>
<dbReference type="FunFam" id="3.10.105.10:FF:000001">
    <property type="entry name" value="Oligopeptide ABC transporter, oligopeptide-binding protein"/>
    <property type="match status" value="1"/>
</dbReference>
<dbReference type="AlphaFoldDB" id="A0A0R2FS09"/>
<dbReference type="SUPFAM" id="SSF53850">
    <property type="entry name" value="Periplasmic binding protein-like II"/>
    <property type="match status" value="1"/>
</dbReference>
<proteinExistence type="inferred from homology"/>
<evidence type="ECO:0000256" key="4">
    <source>
        <dbReference type="ARBA" id="ARBA00022729"/>
    </source>
</evidence>